<organism evidence="2 3">
    <name type="scientific">Solanum bulbocastanum</name>
    <name type="common">Wild potato</name>
    <dbReference type="NCBI Taxonomy" id="147425"/>
    <lineage>
        <taxon>Eukaryota</taxon>
        <taxon>Viridiplantae</taxon>
        <taxon>Streptophyta</taxon>
        <taxon>Embryophyta</taxon>
        <taxon>Tracheophyta</taxon>
        <taxon>Spermatophyta</taxon>
        <taxon>Magnoliopsida</taxon>
        <taxon>eudicotyledons</taxon>
        <taxon>Gunneridae</taxon>
        <taxon>Pentapetalae</taxon>
        <taxon>asterids</taxon>
        <taxon>lamiids</taxon>
        <taxon>Solanales</taxon>
        <taxon>Solanaceae</taxon>
        <taxon>Solanoideae</taxon>
        <taxon>Solaneae</taxon>
        <taxon>Solanum</taxon>
    </lineage>
</organism>
<feature type="region of interest" description="Disordered" evidence="1">
    <location>
        <begin position="39"/>
        <end position="92"/>
    </location>
</feature>
<keyword evidence="3" id="KW-1185">Reference proteome</keyword>
<dbReference type="EMBL" id="JBANQN010000003">
    <property type="protein sequence ID" value="KAK6793707.1"/>
    <property type="molecule type" value="Genomic_DNA"/>
</dbReference>
<feature type="compositionally biased region" description="Polar residues" evidence="1">
    <location>
        <begin position="68"/>
        <end position="91"/>
    </location>
</feature>
<reference evidence="2 3" key="1">
    <citation type="submission" date="2024-02" db="EMBL/GenBank/DDBJ databases">
        <title>de novo genome assembly of Solanum bulbocastanum strain 11H21.</title>
        <authorList>
            <person name="Hosaka A.J."/>
        </authorList>
    </citation>
    <scope>NUCLEOTIDE SEQUENCE [LARGE SCALE GENOMIC DNA]</scope>
    <source>
        <tissue evidence="2">Young leaves</tissue>
    </source>
</reference>
<gene>
    <name evidence="2" type="ORF">RDI58_007160</name>
</gene>
<dbReference type="AlphaFoldDB" id="A0AAN8YIL9"/>
<comment type="caution">
    <text evidence="2">The sequence shown here is derived from an EMBL/GenBank/DDBJ whole genome shotgun (WGS) entry which is preliminary data.</text>
</comment>
<feature type="compositionally biased region" description="Basic and acidic residues" evidence="1">
    <location>
        <begin position="39"/>
        <end position="66"/>
    </location>
</feature>
<evidence type="ECO:0000313" key="3">
    <source>
        <dbReference type="Proteomes" id="UP001371456"/>
    </source>
</evidence>
<name>A0AAN8YIL9_SOLBU</name>
<protein>
    <submittedName>
        <fullName evidence="2">Uncharacterized protein</fullName>
    </submittedName>
</protein>
<evidence type="ECO:0000313" key="2">
    <source>
        <dbReference type="EMBL" id="KAK6793707.1"/>
    </source>
</evidence>
<proteinExistence type="predicted"/>
<dbReference type="Proteomes" id="UP001371456">
    <property type="component" value="Unassembled WGS sequence"/>
</dbReference>
<sequence length="146" mass="16800">MLQKRVQGDHVYPKELMRTSKEVQWAKEKGAIWRVKDTINNKENTTHRNIKEERRQPETNSKEKTGKYTHTSQNDYNHTNTLGNNSHSSQNECRKGISIVHAGTNEAKGQVEKTSHTTLNVDSQIPPPIEISSNFDVYRPGQQRMT</sequence>
<evidence type="ECO:0000256" key="1">
    <source>
        <dbReference type="SAM" id="MobiDB-lite"/>
    </source>
</evidence>
<accession>A0AAN8YIL9</accession>